<dbReference type="GO" id="GO:0004252">
    <property type="term" value="F:serine-type endopeptidase activity"/>
    <property type="evidence" value="ECO:0007669"/>
    <property type="project" value="InterPro"/>
</dbReference>
<comment type="caution">
    <text evidence="10">The sequence shown here is derived from an EMBL/GenBank/DDBJ whole genome shotgun (WGS) entry which is preliminary data.</text>
</comment>
<dbReference type="NCBIfam" id="TIGR02227">
    <property type="entry name" value="sigpep_I_bact"/>
    <property type="match status" value="1"/>
</dbReference>
<dbReference type="EMBL" id="PTJD01000001">
    <property type="protein sequence ID" value="PPK98524.1"/>
    <property type="molecule type" value="Genomic_DNA"/>
</dbReference>
<name>A0A2S6IVZ2_9ACTN</name>
<dbReference type="PROSITE" id="PS00761">
    <property type="entry name" value="SPASE_I_3"/>
    <property type="match status" value="1"/>
</dbReference>
<dbReference type="CDD" id="cd06530">
    <property type="entry name" value="S26_SPase_I"/>
    <property type="match status" value="1"/>
</dbReference>
<evidence type="ECO:0000256" key="1">
    <source>
        <dbReference type="ARBA" id="ARBA00000677"/>
    </source>
</evidence>
<evidence type="ECO:0000313" key="11">
    <source>
        <dbReference type="Proteomes" id="UP000239485"/>
    </source>
</evidence>
<protein>
    <recommendedName>
        <fullName evidence="4 7">Signal peptidase I</fullName>
        <ecNumber evidence="4 7">3.4.21.89</ecNumber>
    </recommendedName>
</protein>
<feature type="compositionally biased region" description="Low complexity" evidence="8">
    <location>
        <begin position="1"/>
        <end position="23"/>
    </location>
</feature>
<dbReference type="RefSeq" id="WP_211290751.1">
    <property type="nucleotide sequence ID" value="NZ_PTJD01000001.1"/>
</dbReference>
<accession>A0A2S6IVZ2</accession>
<gene>
    <name evidence="10" type="ORF">CLV92_101220</name>
</gene>
<evidence type="ECO:0000256" key="3">
    <source>
        <dbReference type="ARBA" id="ARBA00009370"/>
    </source>
</evidence>
<dbReference type="PANTHER" id="PTHR43390">
    <property type="entry name" value="SIGNAL PEPTIDASE I"/>
    <property type="match status" value="1"/>
</dbReference>
<dbReference type="AlphaFoldDB" id="A0A2S6IVZ2"/>
<dbReference type="Proteomes" id="UP000239485">
    <property type="component" value="Unassembled WGS sequence"/>
</dbReference>
<keyword evidence="5 7" id="KW-0378">Hydrolase</keyword>
<feature type="region of interest" description="Disordered" evidence="8">
    <location>
        <begin position="1"/>
        <end position="27"/>
    </location>
</feature>
<comment type="similarity">
    <text evidence="3 7">Belongs to the peptidase S26 family.</text>
</comment>
<reference evidence="10 11" key="1">
    <citation type="submission" date="2018-02" db="EMBL/GenBank/DDBJ databases">
        <title>Genomic Encyclopedia of Archaeal and Bacterial Type Strains, Phase II (KMG-II): from individual species to whole genera.</title>
        <authorList>
            <person name="Goeker M."/>
        </authorList>
    </citation>
    <scope>NUCLEOTIDE SEQUENCE [LARGE SCALE GENOMIC DNA]</scope>
    <source>
        <strain evidence="10 11">DSM 22857</strain>
    </source>
</reference>
<evidence type="ECO:0000256" key="6">
    <source>
        <dbReference type="PIRSR" id="PIRSR600223-1"/>
    </source>
</evidence>
<sequence>MNEEPGPVQPQPAAAGATPAPEQEGPRHSGIVTALRETVFVVVVALVVSLLVKTFLLQAFYIPSESMEDTLQIGDRVIVSKLTPGPFELHRGDIVVFEDPGGWLDPAPPSDRGPLARALTFIGLLPEDSNEHLIKRVVGLPGDRIMCCDDQARMTVNGVPVEEPYVHPGDPASSRTFEVEVPEGRLWVMGDHRERSEDSRFHPDLEGGGTIPVDAVTGRAFTVIWPVDHWAWLGGQEDVFAEVGGTQGVR</sequence>
<dbReference type="Gene3D" id="2.10.109.10">
    <property type="entry name" value="Umud Fragment, subunit A"/>
    <property type="match status" value="1"/>
</dbReference>
<dbReference type="Pfam" id="PF10502">
    <property type="entry name" value="Peptidase_S26"/>
    <property type="match status" value="1"/>
</dbReference>
<dbReference type="InterPro" id="IPR019533">
    <property type="entry name" value="Peptidase_S26"/>
</dbReference>
<evidence type="ECO:0000256" key="2">
    <source>
        <dbReference type="ARBA" id="ARBA00004401"/>
    </source>
</evidence>
<organism evidence="10 11">
    <name type="scientific">Kineococcus xinjiangensis</name>
    <dbReference type="NCBI Taxonomy" id="512762"/>
    <lineage>
        <taxon>Bacteria</taxon>
        <taxon>Bacillati</taxon>
        <taxon>Actinomycetota</taxon>
        <taxon>Actinomycetes</taxon>
        <taxon>Kineosporiales</taxon>
        <taxon>Kineosporiaceae</taxon>
        <taxon>Kineococcus</taxon>
    </lineage>
</organism>
<evidence type="ECO:0000256" key="7">
    <source>
        <dbReference type="RuleBase" id="RU362042"/>
    </source>
</evidence>
<dbReference type="InterPro" id="IPR036286">
    <property type="entry name" value="LexA/Signal_pep-like_sf"/>
</dbReference>
<evidence type="ECO:0000256" key="5">
    <source>
        <dbReference type="ARBA" id="ARBA00022801"/>
    </source>
</evidence>
<dbReference type="GO" id="GO:0005886">
    <property type="term" value="C:plasma membrane"/>
    <property type="evidence" value="ECO:0007669"/>
    <property type="project" value="UniProtKB-SubCell"/>
</dbReference>
<keyword evidence="11" id="KW-1185">Reference proteome</keyword>
<dbReference type="SUPFAM" id="SSF51306">
    <property type="entry name" value="LexA/Signal peptidase"/>
    <property type="match status" value="1"/>
</dbReference>
<dbReference type="GO" id="GO:0006465">
    <property type="term" value="P:signal peptide processing"/>
    <property type="evidence" value="ECO:0007669"/>
    <property type="project" value="InterPro"/>
</dbReference>
<keyword evidence="7" id="KW-1133">Transmembrane helix</keyword>
<keyword evidence="7" id="KW-0812">Transmembrane</keyword>
<keyword evidence="7" id="KW-0472">Membrane</keyword>
<dbReference type="EC" id="3.4.21.89" evidence="4 7"/>
<keyword evidence="7" id="KW-0645">Protease</keyword>
<proteinExistence type="inferred from homology"/>
<feature type="active site" evidence="6">
    <location>
        <position position="135"/>
    </location>
</feature>
<dbReference type="PRINTS" id="PR00727">
    <property type="entry name" value="LEADERPTASE"/>
</dbReference>
<comment type="subcellular location">
    <subcellularLocation>
        <location evidence="2">Cell membrane</location>
        <topology evidence="2">Single-pass type II membrane protein</topology>
    </subcellularLocation>
    <subcellularLocation>
        <location evidence="7">Membrane</location>
        <topology evidence="7">Single-pass type II membrane protein</topology>
    </subcellularLocation>
</comment>
<comment type="catalytic activity">
    <reaction evidence="1 7">
        <text>Cleavage of hydrophobic, N-terminal signal or leader sequences from secreted and periplasmic proteins.</text>
        <dbReference type="EC" id="3.4.21.89"/>
    </reaction>
</comment>
<dbReference type="GO" id="GO:0009003">
    <property type="term" value="F:signal peptidase activity"/>
    <property type="evidence" value="ECO:0007669"/>
    <property type="project" value="UniProtKB-EC"/>
</dbReference>
<feature type="domain" description="Peptidase S26" evidence="9">
    <location>
        <begin position="36"/>
        <end position="225"/>
    </location>
</feature>
<dbReference type="PANTHER" id="PTHR43390:SF1">
    <property type="entry name" value="CHLOROPLAST PROCESSING PEPTIDASE"/>
    <property type="match status" value="1"/>
</dbReference>
<dbReference type="InterPro" id="IPR019758">
    <property type="entry name" value="Pept_S26A_signal_pept_1_CS"/>
</dbReference>
<evidence type="ECO:0000259" key="9">
    <source>
        <dbReference type="Pfam" id="PF10502"/>
    </source>
</evidence>
<feature type="active site" evidence="6">
    <location>
        <position position="66"/>
    </location>
</feature>
<feature type="transmembrane region" description="Helical" evidence="7">
    <location>
        <begin position="39"/>
        <end position="62"/>
    </location>
</feature>
<dbReference type="InterPro" id="IPR000223">
    <property type="entry name" value="Pept_S26A_signal_pept_1"/>
</dbReference>
<evidence type="ECO:0000256" key="8">
    <source>
        <dbReference type="SAM" id="MobiDB-lite"/>
    </source>
</evidence>
<evidence type="ECO:0000256" key="4">
    <source>
        <dbReference type="ARBA" id="ARBA00013208"/>
    </source>
</evidence>
<evidence type="ECO:0000313" key="10">
    <source>
        <dbReference type="EMBL" id="PPK98524.1"/>
    </source>
</evidence>